<evidence type="ECO:0000313" key="2">
    <source>
        <dbReference type="EMBL" id="EXG79179.1"/>
    </source>
</evidence>
<dbReference type="PANTHER" id="PTHR35400:SF3">
    <property type="entry name" value="SLL1072 PROTEIN"/>
    <property type="match status" value="1"/>
</dbReference>
<dbReference type="AlphaFoldDB" id="A0A010ZKK2"/>
<accession>A0A010ZKK2</accession>
<reference evidence="2 3" key="1">
    <citation type="submission" date="2013-07" db="EMBL/GenBank/DDBJ databases">
        <authorList>
            <consortium name="DOE Joint Genome Institute"/>
            <person name="Eisen J."/>
            <person name="Huntemann M."/>
            <person name="Han J."/>
            <person name="Chen A."/>
            <person name="Kyrpides N."/>
            <person name="Mavromatis K."/>
            <person name="Markowitz V."/>
            <person name="Palaniappan K."/>
            <person name="Ivanova N."/>
            <person name="Schaumberg A."/>
            <person name="Pati A."/>
            <person name="Liolios K."/>
            <person name="Nordberg H.P."/>
            <person name="Cantor M.N."/>
            <person name="Hua S.X."/>
            <person name="Woyke T."/>
        </authorList>
    </citation>
    <scope>NUCLEOTIDE SEQUENCE [LARGE SCALE GENOMIC DNA]</scope>
    <source>
        <strain evidence="2 3">DSM 44712</strain>
    </source>
</reference>
<dbReference type="Proteomes" id="UP000021053">
    <property type="component" value="Unassembled WGS sequence"/>
</dbReference>
<keyword evidence="3" id="KW-1185">Reference proteome</keyword>
<dbReference type="SUPFAM" id="SSF52980">
    <property type="entry name" value="Restriction endonuclease-like"/>
    <property type="match status" value="1"/>
</dbReference>
<dbReference type="CDD" id="cd06260">
    <property type="entry name" value="DUF820-like"/>
    <property type="match status" value="1"/>
</dbReference>
<dbReference type="InterPro" id="IPR012296">
    <property type="entry name" value="Nuclease_put_TT1808"/>
</dbReference>
<dbReference type="EMBL" id="JFBT01000001">
    <property type="protein sequence ID" value="EXG79179.1"/>
    <property type="molecule type" value="Genomic_DNA"/>
</dbReference>
<feature type="domain" description="Putative restriction endonuclease" evidence="1">
    <location>
        <begin position="15"/>
        <end position="174"/>
    </location>
</feature>
<evidence type="ECO:0000313" key="3">
    <source>
        <dbReference type="Proteomes" id="UP000021053"/>
    </source>
</evidence>
<dbReference type="RefSeq" id="WP_035847665.1">
    <property type="nucleotide sequence ID" value="NZ_KK073874.1"/>
</dbReference>
<dbReference type="Gene3D" id="3.90.1570.10">
    <property type="entry name" value="tt1808, chain A"/>
    <property type="match status" value="1"/>
</dbReference>
<dbReference type="InterPro" id="IPR011335">
    <property type="entry name" value="Restrct_endonuc-II-like"/>
</dbReference>
<proteinExistence type="predicted"/>
<dbReference type="PANTHER" id="PTHR35400">
    <property type="entry name" value="SLR1083 PROTEIN"/>
    <property type="match status" value="1"/>
</dbReference>
<evidence type="ECO:0000259" key="1">
    <source>
        <dbReference type="Pfam" id="PF05685"/>
    </source>
</evidence>
<sequence length="185" mass="20195">MSVAVELHPEPISEEEYLARPYTGQREELIDGVLVVSPGPSRPHQRISFRLATILDQRVTADLEVQEAVNVRLASGRLIVPDLAVLTSVGADDVVAPAAEVVMMAEIFSPSTKQIDRLLKPGLAAEARIPYFWLVDPDGPTVTVHNLDNGSYREVASASGEKLLTVTEPFQVEFRPAELLASRRG</sequence>
<name>A0A010ZKK2_9ACTN</name>
<dbReference type="Pfam" id="PF05685">
    <property type="entry name" value="Uma2"/>
    <property type="match status" value="1"/>
</dbReference>
<protein>
    <recommendedName>
        <fullName evidence="1">Putative restriction endonuclease domain-containing protein</fullName>
    </recommendedName>
</protein>
<dbReference type="InterPro" id="IPR008538">
    <property type="entry name" value="Uma2"/>
</dbReference>
<gene>
    <name evidence="2" type="ORF">CryarDRAFT_0207</name>
</gene>
<comment type="caution">
    <text evidence="2">The sequence shown here is derived from an EMBL/GenBank/DDBJ whole genome shotgun (WGS) entry which is preliminary data.</text>
</comment>
<dbReference type="HOGENOM" id="CLU_076312_4_0_11"/>
<organism evidence="2 3">
    <name type="scientific">Cryptosporangium arvum DSM 44712</name>
    <dbReference type="NCBI Taxonomy" id="927661"/>
    <lineage>
        <taxon>Bacteria</taxon>
        <taxon>Bacillati</taxon>
        <taxon>Actinomycetota</taxon>
        <taxon>Actinomycetes</taxon>
        <taxon>Cryptosporangiales</taxon>
        <taxon>Cryptosporangiaceae</taxon>
        <taxon>Cryptosporangium</taxon>
    </lineage>
</organism>